<dbReference type="AlphaFoldDB" id="X1P1Q4"/>
<evidence type="ECO:0000313" key="1">
    <source>
        <dbReference type="EMBL" id="GAI24844.1"/>
    </source>
</evidence>
<dbReference type="EMBL" id="BARV01017573">
    <property type="protein sequence ID" value="GAI24844.1"/>
    <property type="molecule type" value="Genomic_DNA"/>
</dbReference>
<reference evidence="1" key="1">
    <citation type="journal article" date="2014" name="Front. Microbiol.">
        <title>High frequency of phylogenetically diverse reductive dehalogenase-homologous genes in deep subseafloor sedimentary metagenomes.</title>
        <authorList>
            <person name="Kawai M."/>
            <person name="Futagami T."/>
            <person name="Toyoda A."/>
            <person name="Takaki Y."/>
            <person name="Nishi S."/>
            <person name="Hori S."/>
            <person name="Arai W."/>
            <person name="Tsubouchi T."/>
            <person name="Morono Y."/>
            <person name="Uchiyama I."/>
            <person name="Ito T."/>
            <person name="Fujiyama A."/>
            <person name="Inagaki F."/>
            <person name="Takami H."/>
        </authorList>
    </citation>
    <scope>NUCLEOTIDE SEQUENCE</scope>
    <source>
        <strain evidence="1">Expedition CK06-06</strain>
    </source>
</reference>
<accession>X1P1Q4</accession>
<gene>
    <name evidence="1" type="ORF">S06H3_29909</name>
</gene>
<comment type="caution">
    <text evidence="1">The sequence shown here is derived from an EMBL/GenBank/DDBJ whole genome shotgun (WGS) entry which is preliminary data.</text>
</comment>
<feature type="non-terminal residue" evidence="1">
    <location>
        <position position="1"/>
    </location>
</feature>
<organism evidence="1">
    <name type="scientific">marine sediment metagenome</name>
    <dbReference type="NCBI Taxonomy" id="412755"/>
    <lineage>
        <taxon>unclassified sequences</taxon>
        <taxon>metagenomes</taxon>
        <taxon>ecological metagenomes</taxon>
    </lineage>
</organism>
<sequence>SVPMLIEKKSENLEAIAITSPTIDEDMPSGPLKDWAKMNGKVYEIDPFL</sequence>
<protein>
    <submittedName>
        <fullName evidence="1">Uncharacterized protein</fullName>
    </submittedName>
</protein>
<name>X1P1Q4_9ZZZZ</name>
<proteinExistence type="predicted"/>